<sequence>MTVPITAPTAADFDVPRPKDVGVLAMEVYFPRRCISETDLEVFDGVSKGKYTIGLGQEYMAWPDDREDINSFALNGVYPACLRPPGEV</sequence>
<keyword evidence="4" id="KW-1185">Reference proteome</keyword>
<organism evidence="3 4">
    <name type="scientific">Agrocybe chaxingu</name>
    <dbReference type="NCBI Taxonomy" id="84603"/>
    <lineage>
        <taxon>Eukaryota</taxon>
        <taxon>Fungi</taxon>
        <taxon>Dikarya</taxon>
        <taxon>Basidiomycota</taxon>
        <taxon>Agaricomycotina</taxon>
        <taxon>Agaricomycetes</taxon>
        <taxon>Agaricomycetidae</taxon>
        <taxon>Agaricales</taxon>
        <taxon>Agaricineae</taxon>
        <taxon>Strophariaceae</taxon>
        <taxon>Agrocybe</taxon>
    </lineage>
</organism>
<dbReference type="PANTHER" id="PTHR43323">
    <property type="entry name" value="3-HYDROXY-3-METHYLGLUTARYL COENZYME A SYNTHASE"/>
    <property type="match status" value="1"/>
</dbReference>
<dbReference type="GO" id="GO:0006696">
    <property type="term" value="P:ergosterol biosynthetic process"/>
    <property type="evidence" value="ECO:0007669"/>
    <property type="project" value="TreeGrafter"/>
</dbReference>
<proteinExistence type="predicted"/>
<reference evidence="3" key="1">
    <citation type="submission" date="2022-07" db="EMBL/GenBank/DDBJ databases">
        <title>Genome Sequence of Agrocybe chaxingu.</title>
        <authorList>
            <person name="Buettner E."/>
        </authorList>
    </citation>
    <scope>NUCLEOTIDE SEQUENCE</scope>
    <source>
        <strain evidence="3">MP-N11</strain>
    </source>
</reference>
<dbReference type="InterPro" id="IPR013528">
    <property type="entry name" value="HMG_CoA_synth_N"/>
</dbReference>
<gene>
    <name evidence="3" type="ORF">NLJ89_g10577</name>
</gene>
<protein>
    <recommendedName>
        <fullName evidence="2">Hydroxymethylglutaryl-coenzyme A synthase N-terminal domain-containing protein</fullName>
    </recommendedName>
</protein>
<dbReference type="Pfam" id="PF01154">
    <property type="entry name" value="HMG_CoA_synt_N"/>
    <property type="match status" value="1"/>
</dbReference>
<accession>A0A9W8JQB7</accession>
<evidence type="ECO:0000259" key="2">
    <source>
        <dbReference type="Pfam" id="PF01154"/>
    </source>
</evidence>
<dbReference type="Proteomes" id="UP001148786">
    <property type="component" value="Unassembled WGS sequence"/>
</dbReference>
<name>A0A9W8JQB7_9AGAR</name>
<dbReference type="Gene3D" id="3.40.47.10">
    <property type="match status" value="1"/>
</dbReference>
<dbReference type="EMBL" id="JANKHO010002000">
    <property type="protein sequence ID" value="KAJ3495754.1"/>
    <property type="molecule type" value="Genomic_DNA"/>
</dbReference>
<dbReference type="AlphaFoldDB" id="A0A9W8JQB7"/>
<dbReference type="GO" id="GO:0010142">
    <property type="term" value="P:farnesyl diphosphate biosynthetic process, mevalonate pathway"/>
    <property type="evidence" value="ECO:0007669"/>
    <property type="project" value="TreeGrafter"/>
</dbReference>
<comment type="caution">
    <text evidence="3">The sequence shown here is derived from an EMBL/GenBank/DDBJ whole genome shotgun (WGS) entry which is preliminary data.</text>
</comment>
<feature type="domain" description="Hydroxymethylglutaryl-coenzyme A synthase N-terminal" evidence="2">
    <location>
        <begin position="17"/>
        <end position="76"/>
    </location>
</feature>
<evidence type="ECO:0000313" key="4">
    <source>
        <dbReference type="Proteomes" id="UP001148786"/>
    </source>
</evidence>
<dbReference type="GO" id="GO:0006084">
    <property type="term" value="P:acetyl-CoA metabolic process"/>
    <property type="evidence" value="ECO:0007669"/>
    <property type="project" value="TreeGrafter"/>
</dbReference>
<dbReference type="SUPFAM" id="SSF53901">
    <property type="entry name" value="Thiolase-like"/>
    <property type="match status" value="1"/>
</dbReference>
<dbReference type="PANTHER" id="PTHR43323:SF2">
    <property type="entry name" value="HYDROXYMETHYLGLUTARYL-COA SYNTHASE"/>
    <property type="match status" value="1"/>
</dbReference>
<dbReference type="InterPro" id="IPR016039">
    <property type="entry name" value="Thiolase-like"/>
</dbReference>
<dbReference type="GO" id="GO:0004421">
    <property type="term" value="F:hydroxymethylglutaryl-CoA synthase activity"/>
    <property type="evidence" value="ECO:0007669"/>
    <property type="project" value="TreeGrafter"/>
</dbReference>
<evidence type="ECO:0000313" key="3">
    <source>
        <dbReference type="EMBL" id="KAJ3495754.1"/>
    </source>
</evidence>
<dbReference type="OrthoDB" id="4540718at2759"/>
<keyword evidence="1" id="KW-0808">Transferase</keyword>
<evidence type="ECO:0000256" key="1">
    <source>
        <dbReference type="ARBA" id="ARBA00022679"/>
    </source>
</evidence>